<dbReference type="InterPro" id="IPR032583">
    <property type="entry name" value="DUF4914"/>
</dbReference>
<proteinExistence type="predicted"/>
<dbReference type="Proteomes" id="UP000266426">
    <property type="component" value="Unassembled WGS sequence"/>
</dbReference>
<evidence type="ECO:0000313" key="1">
    <source>
        <dbReference type="EMBL" id="RJP61031.1"/>
    </source>
</evidence>
<comment type="caution">
    <text evidence="1">The sequence shown here is derived from an EMBL/GenBank/DDBJ whole genome shotgun (WGS) entry which is preliminary data.</text>
</comment>
<organism evidence="1 2">
    <name type="scientific">Candidatus Auribacter fodinae</name>
    <dbReference type="NCBI Taxonomy" id="2093366"/>
    <lineage>
        <taxon>Bacteria</taxon>
        <taxon>Pseudomonadati</taxon>
        <taxon>Candidatus Auribacterota</taxon>
        <taxon>Candidatus Auribacteria</taxon>
        <taxon>Candidatus Auribacterales</taxon>
        <taxon>Candidatus Auribacteraceae</taxon>
        <taxon>Candidatus Auribacter</taxon>
    </lineage>
</organism>
<sequence length="631" mass="71387">MSKNAVHHSWDSWHIPEEVKNILNSAPSVVIPKNRDEILQMAVNGQELFEVAYDIEGSGNVVEATVARCRNGLAVNYTEDYMRRRDPDCLVIGDDEKTDKAHFNETYRLPFEEFRLLTFDWLKKQNLSLLTIMVGGSKTGYYGILIAPDNAGFFMGGLADLQGMVPPDEIPDNFSPRAIIYLAPPFRHSHFGGKQLVVHNRIGLIHEVFSYNLYPGPSAKKGIYGVLLHIGEQENWLTLHGSTVQVVTPYENETNILHEGASGGGKSEMLEYPHREPDGRLLLGKNMISKDKFFITLKQACALRPVTDDMALCLPHFKDTADDKQKLCVADAEEAWFIRVNHIERYGTDPHLESMCVHPKEPLIFLNLEGVPKSTCLIWEHIPDDDGKPCPNPRVILPRKQIPDIINTPVTVDFRSMGIRAPLCTREMPTYGIIGMFHVLPPALAWLWRLVSPRGHANPSITESKGLSSEGVGTFWPFATGKFVNHANLLLRQICDTLLTRHVLFPNQHIGSWEVSFMPQWISREYLARRGVAKFKPDQLAPARCSLLGYIPELMVVEGNRIPKFFFHVNSQPEVGEEGYDRGAEILHSFFKKELKKFFTPNLDKLGRDIIMCCMDNGSISDYIRLIPMTM</sequence>
<dbReference type="EMBL" id="QZJZ01000017">
    <property type="protein sequence ID" value="RJP61031.1"/>
    <property type="molecule type" value="Genomic_DNA"/>
</dbReference>
<gene>
    <name evidence="1" type="ORF">C4541_02875</name>
</gene>
<accession>A0A3A4RHL7</accession>
<dbReference type="Pfam" id="PF16260">
    <property type="entry name" value="DUF4914"/>
    <property type="match status" value="1"/>
</dbReference>
<protein>
    <submittedName>
        <fullName evidence="1">DUF4914 family protein</fullName>
    </submittedName>
</protein>
<evidence type="ECO:0000313" key="2">
    <source>
        <dbReference type="Proteomes" id="UP000266426"/>
    </source>
</evidence>
<reference evidence="1 2" key="1">
    <citation type="journal article" date="2017" name="ISME J.">
        <title>Energy and carbon metabolisms in a deep terrestrial subsurface fluid microbial community.</title>
        <authorList>
            <person name="Momper L."/>
            <person name="Jungbluth S.P."/>
            <person name="Lee M.D."/>
            <person name="Amend J.P."/>
        </authorList>
    </citation>
    <scope>NUCLEOTIDE SEQUENCE [LARGE SCALE GENOMIC DNA]</scope>
    <source>
        <strain evidence="1">SURF_26</strain>
    </source>
</reference>
<dbReference type="SUPFAM" id="SSF53795">
    <property type="entry name" value="PEP carboxykinase-like"/>
    <property type="match status" value="1"/>
</dbReference>
<name>A0A3A4RHL7_9BACT</name>
<dbReference type="AlphaFoldDB" id="A0A3A4RHL7"/>